<dbReference type="PANTHER" id="PTHR34567:SF3">
    <property type="entry name" value="FK506-BINDING-LIKE PROTEIN"/>
    <property type="match status" value="1"/>
</dbReference>
<dbReference type="AlphaFoldDB" id="A0A9Q1MTA9"/>
<feature type="region of interest" description="Disordered" evidence="1">
    <location>
        <begin position="156"/>
        <end position="222"/>
    </location>
</feature>
<accession>A0A9Q1MTA9</accession>
<feature type="compositionally biased region" description="Polar residues" evidence="1">
    <location>
        <begin position="336"/>
        <end position="347"/>
    </location>
</feature>
<dbReference type="PANTHER" id="PTHR34567">
    <property type="entry name" value="FK506-BINDING-LIKE PROTEIN"/>
    <property type="match status" value="1"/>
</dbReference>
<proteinExistence type="predicted"/>
<feature type="region of interest" description="Disordered" evidence="1">
    <location>
        <begin position="382"/>
        <end position="429"/>
    </location>
</feature>
<feature type="region of interest" description="Disordered" evidence="1">
    <location>
        <begin position="309"/>
        <end position="366"/>
    </location>
</feature>
<name>A0A9Q1MTA9_9SOLA</name>
<feature type="region of interest" description="Disordered" evidence="1">
    <location>
        <begin position="245"/>
        <end position="271"/>
    </location>
</feature>
<feature type="compositionally biased region" description="Basic and acidic residues" evidence="1">
    <location>
        <begin position="383"/>
        <end position="398"/>
    </location>
</feature>
<organism evidence="2 3">
    <name type="scientific">Anisodus acutangulus</name>
    <dbReference type="NCBI Taxonomy" id="402998"/>
    <lineage>
        <taxon>Eukaryota</taxon>
        <taxon>Viridiplantae</taxon>
        <taxon>Streptophyta</taxon>
        <taxon>Embryophyta</taxon>
        <taxon>Tracheophyta</taxon>
        <taxon>Spermatophyta</taxon>
        <taxon>Magnoliopsida</taxon>
        <taxon>eudicotyledons</taxon>
        <taxon>Gunneridae</taxon>
        <taxon>Pentapetalae</taxon>
        <taxon>asterids</taxon>
        <taxon>lamiids</taxon>
        <taxon>Solanales</taxon>
        <taxon>Solanaceae</taxon>
        <taxon>Solanoideae</taxon>
        <taxon>Hyoscyameae</taxon>
        <taxon>Anisodus</taxon>
    </lineage>
</organism>
<protein>
    <submittedName>
        <fullName evidence="2">Uncharacterized protein</fullName>
    </submittedName>
</protein>
<reference evidence="3" key="1">
    <citation type="journal article" date="2023" name="Proc. Natl. Acad. Sci. U.S.A.">
        <title>Genomic and structural basis for evolution of tropane alkaloid biosynthesis.</title>
        <authorList>
            <person name="Wanga Y.-J."/>
            <person name="Taina T."/>
            <person name="Yua J.-Y."/>
            <person name="Lia J."/>
            <person name="Xua B."/>
            <person name="Chenc J."/>
            <person name="D'Auriad J.C."/>
            <person name="Huanga J.-P."/>
            <person name="Huanga S.-X."/>
        </authorList>
    </citation>
    <scope>NUCLEOTIDE SEQUENCE [LARGE SCALE GENOMIC DNA]</scope>
    <source>
        <strain evidence="3">cv. KIB-2019</strain>
    </source>
</reference>
<evidence type="ECO:0000256" key="1">
    <source>
        <dbReference type="SAM" id="MobiDB-lite"/>
    </source>
</evidence>
<feature type="compositionally biased region" description="Basic and acidic residues" evidence="1">
    <location>
        <begin position="247"/>
        <end position="257"/>
    </location>
</feature>
<comment type="caution">
    <text evidence="2">The sequence shown here is derived from an EMBL/GenBank/DDBJ whole genome shotgun (WGS) entry which is preliminary data.</text>
</comment>
<dbReference type="EMBL" id="JAJAGQ010000004">
    <property type="protein sequence ID" value="KAJ8565525.1"/>
    <property type="molecule type" value="Genomic_DNA"/>
</dbReference>
<evidence type="ECO:0000313" key="3">
    <source>
        <dbReference type="Proteomes" id="UP001152561"/>
    </source>
</evidence>
<keyword evidence="3" id="KW-1185">Reference proteome</keyword>
<dbReference type="Proteomes" id="UP001152561">
    <property type="component" value="Unassembled WGS sequence"/>
</dbReference>
<gene>
    <name evidence="2" type="ORF">K7X08_008101</name>
</gene>
<feature type="compositionally biased region" description="Polar residues" evidence="1">
    <location>
        <begin position="314"/>
        <end position="329"/>
    </location>
</feature>
<feature type="compositionally biased region" description="Polar residues" evidence="1">
    <location>
        <begin position="167"/>
        <end position="215"/>
    </location>
</feature>
<sequence>MGNWNRRWIPRKKYKYEEFPPSPPHHYNQSHSSAIQENSVPSWEIDFCRSAGIPWHKVVSAKKYMYCYDNVVKWDDSAGQEALDDAKRRYWAWISGLHPQSPPPNPDMYIDKVDWDSTIDPELILDLDREYFNPNEAETSIKSENNLVSGCTLVWEDKTGDDENPWESGNVQSSKTGDNGENPWESGNVQSSKTGDNGENPWESGNVQGSKTGDNGENPWERANVQGSKTFEDVEQTWNEWDNSANIKDDDPWERSCPKTQGNLKNTAWGGRGNESGWNTGLNYENGFRCVDNTFSNLWNQGGESVAGAKGNEWANNRTGSWGRNRWNTRGHEQWNSDYGSRRNSNISHGGSVSRGGGTTSKDRRWGESEFTSWDCQRLPRQSNERNVDFGRPSRGDKTFYTGSRKREGSSQHMFRYKSSRFQGDEQRTAYNWREEKTQKRVTFSFNE</sequence>
<dbReference type="OrthoDB" id="1888797at2759"/>
<evidence type="ECO:0000313" key="2">
    <source>
        <dbReference type="EMBL" id="KAJ8565525.1"/>
    </source>
</evidence>